<dbReference type="GeneID" id="20525456"/>
<reference evidence="4" key="1">
    <citation type="submission" date="2013-04" db="EMBL/GenBank/DDBJ databases">
        <title>The Genome Sequence of Fonticula alba ATCC 38817.</title>
        <authorList>
            <consortium name="The Broad Institute Genomics Platform"/>
            <person name="Russ C."/>
            <person name="Cuomo C."/>
            <person name="Burger G."/>
            <person name="Gray M.W."/>
            <person name="Holland P.W.H."/>
            <person name="King N."/>
            <person name="Lang F.B.F."/>
            <person name="Roger A.J."/>
            <person name="Ruiz-Trillo I."/>
            <person name="Brown M."/>
            <person name="Walker B."/>
            <person name="Young S."/>
            <person name="Zeng Q."/>
            <person name="Gargeya S."/>
            <person name="Fitzgerald M."/>
            <person name="Haas B."/>
            <person name="Abouelleil A."/>
            <person name="Allen A.W."/>
            <person name="Alvarado L."/>
            <person name="Arachchi H.M."/>
            <person name="Berlin A.M."/>
            <person name="Chapman S.B."/>
            <person name="Gainer-Dewar J."/>
            <person name="Goldberg J."/>
            <person name="Griggs A."/>
            <person name="Gujja S."/>
            <person name="Hansen M."/>
            <person name="Howarth C."/>
            <person name="Imamovic A."/>
            <person name="Ireland A."/>
            <person name="Larimer J."/>
            <person name="McCowan C."/>
            <person name="Murphy C."/>
            <person name="Pearson M."/>
            <person name="Poon T.W."/>
            <person name="Priest M."/>
            <person name="Roberts A."/>
            <person name="Saif S."/>
            <person name="Shea T."/>
            <person name="Sisk P."/>
            <person name="Sykes S."/>
            <person name="Wortman J."/>
            <person name="Nusbaum C."/>
            <person name="Birren B."/>
        </authorList>
    </citation>
    <scope>NUCLEOTIDE SEQUENCE [LARGE SCALE GENOMIC DNA]</scope>
    <source>
        <strain evidence="4">ATCC 38817</strain>
    </source>
</reference>
<evidence type="ECO:0000313" key="5">
    <source>
        <dbReference type="Proteomes" id="UP000030693"/>
    </source>
</evidence>
<evidence type="ECO:0000256" key="2">
    <source>
        <dbReference type="SAM" id="Phobius"/>
    </source>
</evidence>
<name>A0A058ZGX6_FONAL</name>
<dbReference type="EMBL" id="KB932201">
    <property type="protein sequence ID" value="KCV73188.1"/>
    <property type="molecule type" value="Genomic_DNA"/>
</dbReference>
<evidence type="ECO:0000256" key="1">
    <source>
        <dbReference type="SAM" id="MobiDB-lite"/>
    </source>
</evidence>
<feature type="chain" id="PRO_5001572112" evidence="3">
    <location>
        <begin position="25"/>
        <end position="387"/>
    </location>
</feature>
<organism evidence="4">
    <name type="scientific">Fonticula alba</name>
    <name type="common">Slime mold</name>
    <dbReference type="NCBI Taxonomy" id="691883"/>
    <lineage>
        <taxon>Eukaryota</taxon>
        <taxon>Rotosphaerida</taxon>
        <taxon>Fonticulaceae</taxon>
        <taxon>Fonticula</taxon>
    </lineage>
</organism>
<accession>A0A058ZGX6</accession>
<protein>
    <submittedName>
        <fullName evidence="4">Uncharacterized protein</fullName>
    </submittedName>
</protein>
<dbReference type="RefSeq" id="XP_009492889.1">
    <property type="nucleotide sequence ID" value="XM_009494614.1"/>
</dbReference>
<feature type="signal peptide" evidence="3">
    <location>
        <begin position="1"/>
        <end position="24"/>
    </location>
</feature>
<feature type="region of interest" description="Disordered" evidence="1">
    <location>
        <begin position="362"/>
        <end position="387"/>
    </location>
</feature>
<keyword evidence="5" id="KW-1185">Reference proteome</keyword>
<feature type="region of interest" description="Disordered" evidence="1">
    <location>
        <begin position="27"/>
        <end position="48"/>
    </location>
</feature>
<dbReference type="Proteomes" id="UP000030693">
    <property type="component" value="Unassembled WGS sequence"/>
</dbReference>
<proteinExistence type="predicted"/>
<feature type="transmembrane region" description="Helical" evidence="2">
    <location>
        <begin position="310"/>
        <end position="337"/>
    </location>
</feature>
<gene>
    <name evidence="4" type="ORF">H696_00731</name>
</gene>
<keyword evidence="3" id="KW-0732">Signal</keyword>
<keyword evidence="2" id="KW-1133">Transmembrane helix</keyword>
<evidence type="ECO:0000256" key="3">
    <source>
        <dbReference type="SAM" id="SignalP"/>
    </source>
</evidence>
<dbReference type="AlphaFoldDB" id="A0A058ZGX6"/>
<evidence type="ECO:0000313" key="4">
    <source>
        <dbReference type="EMBL" id="KCV73188.1"/>
    </source>
</evidence>
<feature type="compositionally biased region" description="Basic and acidic residues" evidence="1">
    <location>
        <begin position="39"/>
        <end position="48"/>
    </location>
</feature>
<keyword evidence="2" id="KW-0472">Membrane</keyword>
<keyword evidence="2" id="KW-0812">Transmembrane</keyword>
<sequence length="387" mass="41791">MRRALSPFLAAVLLCLAFASAVFSTDTASPSRIPSTLPKKTEKGSDSPFGLRERVSLQCLIRGRLIDGKVVTADNMSSGQSATDIEQEGIEVETWAPFPNCLNNNMPLRTFMATNMEYTCTLPASFFENGFARCRVATTNRGRRYIPLTIPFWPVYQRMTPAAVHALGLRLDVYGFVDTTSLSPALQATVRSMPLPPRLVPVDTYVGNHINFIMHMSHPDMLGGNDGETFSGGFSLMHLLGRHIVAATAYPVRDQFRRVVSGSLVDVMTGSVFHKGVAVENAFVDMHGVVIWSEGENFEPERIPKSALNVFINAIVVFVLVFVALGGMFAVYFVLVVSPSVHQAILQEKEANRSLITGASQGPLGAAAPGGGPPAGSSKTSLAEKLA</sequence>